<keyword evidence="8 14" id="KW-0418">Kinase</keyword>
<name>K1WSB6_MARBU</name>
<feature type="region of interest" description="Disordered" evidence="12">
    <location>
        <begin position="418"/>
        <end position="491"/>
    </location>
</feature>
<keyword evidence="7" id="KW-0547">Nucleotide-binding</keyword>
<evidence type="ECO:0000256" key="1">
    <source>
        <dbReference type="ARBA" id="ARBA00004496"/>
    </source>
</evidence>
<evidence type="ECO:0000256" key="12">
    <source>
        <dbReference type="SAM" id="MobiDB-lite"/>
    </source>
</evidence>
<protein>
    <recommendedName>
        <fullName evidence="2">non-specific serine/threonine protein kinase</fullName>
        <ecNumber evidence="2">2.7.11.1</ecNumber>
    </recommendedName>
</protein>
<feature type="domain" description="Protein kinase" evidence="13">
    <location>
        <begin position="1102"/>
        <end position="1361"/>
    </location>
</feature>
<dbReference type="InterPro" id="IPR008271">
    <property type="entry name" value="Ser/Thr_kinase_AS"/>
</dbReference>
<keyword evidence="5" id="KW-0597">Phosphoprotein</keyword>
<dbReference type="InterPro" id="IPR057213">
    <property type="entry name" value="DUF7891"/>
</dbReference>
<dbReference type="CDD" id="cd14004">
    <property type="entry name" value="STKc_PASK"/>
    <property type="match status" value="1"/>
</dbReference>
<dbReference type="GO" id="GO:0004674">
    <property type="term" value="F:protein serine/threonine kinase activity"/>
    <property type="evidence" value="ECO:0007669"/>
    <property type="project" value="UniProtKB-KW"/>
</dbReference>
<comment type="catalytic activity">
    <reaction evidence="11">
        <text>L-seryl-[protein] + ATP = O-phospho-L-seryl-[protein] + ADP + H(+)</text>
        <dbReference type="Rhea" id="RHEA:17989"/>
        <dbReference type="Rhea" id="RHEA-COMP:9863"/>
        <dbReference type="Rhea" id="RHEA-COMP:11604"/>
        <dbReference type="ChEBI" id="CHEBI:15378"/>
        <dbReference type="ChEBI" id="CHEBI:29999"/>
        <dbReference type="ChEBI" id="CHEBI:30616"/>
        <dbReference type="ChEBI" id="CHEBI:83421"/>
        <dbReference type="ChEBI" id="CHEBI:456216"/>
        <dbReference type="EC" id="2.7.11.1"/>
    </reaction>
</comment>
<feature type="region of interest" description="Disordered" evidence="12">
    <location>
        <begin position="1004"/>
        <end position="1054"/>
    </location>
</feature>
<dbReference type="GO" id="GO:0005634">
    <property type="term" value="C:nucleus"/>
    <property type="evidence" value="ECO:0007669"/>
    <property type="project" value="TreeGrafter"/>
</dbReference>
<evidence type="ECO:0000256" key="9">
    <source>
        <dbReference type="ARBA" id="ARBA00022840"/>
    </source>
</evidence>
<dbReference type="HOGENOM" id="CLU_004134_0_0_1"/>
<dbReference type="PANTHER" id="PTHR24346">
    <property type="entry name" value="MAP/MICROTUBULE AFFINITY-REGULATING KINASE"/>
    <property type="match status" value="1"/>
</dbReference>
<keyword evidence="6" id="KW-0808">Transferase</keyword>
<dbReference type="InterPro" id="IPR011009">
    <property type="entry name" value="Kinase-like_dom_sf"/>
</dbReference>
<dbReference type="PANTHER" id="PTHR24346:SF51">
    <property type="entry name" value="PAS DOMAIN-CONTAINING SERINE_THREONINE-PROTEIN KINASE"/>
    <property type="match status" value="1"/>
</dbReference>
<sequence length="1366" mass="149780">MFVRYRAPAGQQATDKPPPPHSDLPVSLALRLPDHPLKRHPIPIEKAVERPTTLADLSRPFTTFHDLSRPLTTSRDLLRPPTTCHDFPRPPTTSHDLPRPPTTSHDLRAPPPPPTWASQQIALNYAGAGWAGPTCPFLLAYQTSLFCIKGFRKMLMLMLTSISTAGVEKQRGRQSPSSPPPHISLPKNRSTPNFANAGADRARIRFSCDAGSAVPAAEYDTMPRSPIMAEHEHGLGASGLRRIRQQPPVRGFTRTSSTSSSRNPSVAPRSSSGTLTLSNSRAASIAIASGPSSPKLNFGEDLSRFPSESLHSFSFAHQSDEFIHNRQNVLKRSVEFMSQKLGRVNTNAGIASAQARVTGDHEMQGMLELLARAKLVGANNIPGLSSQTDQMGALTGPATAENAGNVFEASFLPCSESPVEMNVSPGPSPTTSRRSSLHGPVLEKSRQQSELTEKDVPLLTESGSSSRTHTNESKTTAQSSPPATRRQSLKRTYTDIAPLTLQNRLMDALAQPYLAIDINDQLLSPGIPQSAGGSFMGTSHPLGPAVHGHSSRWSPAAQAIFTTSSTAPYTIMAANDLACLVFGVTNAEVRKMGILEVVQKERRAWLEEKLTAPGSSSASDSGRPSPRSPPESQSTYSSPTPTTSFILGRPGGVTAALLSKPNSRQNPKSPRRSQTDDGAGSSLVARTKNAKGGLFHPSNKSRGVLLCGDVVPIQKRNGATGSASLWVKEKRGGLIWVLEEIHEDVATLSLDEDALVTKIVGATGAIWGRDITRFGMDIGQLLPRIPRQGIVSGTGEIDYAEVAKRRYFSARNSGRVNIPCIVDRIEGCTDLRVSSFPHIAGIMVLSAKTLEITSSNSVFSAALFGQEKPDGRLITDLIPDFERMLKILTEEDGVDLIDGIVIPEHSFRRAWASLALRDGKKDAASYFLRPDGLPAKHRDGSEIKIDAQLRVVQSESYPPVPAYDENVIEERSEEEDDESGPKSESSSQLVYALWITYSRHIHASRHNPPGPGSPLISEVATPLHQPSPGQTEVASPIEMESSDEETKKRQSHASQLTNQLKAAAKKTAAKITGRGYSTPEEPKKEEIPVIVKPAPKKTIDDFFILEEMGQGAYGQVKLARYKKDGNQKMVLKYVTKRRILVDTWTRDRRLGTVPLEIHVLDYLRRDGLKHPNIVEMTDFFEDDINYYIEMVPHGLPGMDLFDYIELRVNMEEEECRSIFVQVARAIHHLHTKALVVHRDIKDENVVLDGEGNIKLIDFGSAAYIKNGPFDVFVGTIDYAAPEVLAGKPYRGKEQDAWALGILLYTIVYKENPFYSIDEIMDRDLRVPYVMSEDSIDLIRAMLDRDVESRISIENVLEHPWCQDVKE</sequence>
<keyword evidence="4 14" id="KW-0723">Serine/threonine-protein kinase</keyword>
<dbReference type="FunFam" id="3.30.200.20:FF:000314">
    <property type="entry name" value="Serine/threonine protein kinase"/>
    <property type="match status" value="1"/>
</dbReference>
<evidence type="ECO:0000256" key="4">
    <source>
        <dbReference type="ARBA" id="ARBA00022527"/>
    </source>
</evidence>
<evidence type="ECO:0000256" key="6">
    <source>
        <dbReference type="ARBA" id="ARBA00022679"/>
    </source>
</evidence>
<dbReference type="Gene3D" id="3.30.200.20">
    <property type="entry name" value="Phosphorylase Kinase, domain 1"/>
    <property type="match status" value="1"/>
</dbReference>
<proteinExistence type="predicted"/>
<gene>
    <name evidence="14" type="ORF">MBM_01197</name>
</gene>
<dbReference type="InterPro" id="IPR000719">
    <property type="entry name" value="Prot_kinase_dom"/>
</dbReference>
<dbReference type="InParanoid" id="K1WSB6"/>
<evidence type="ECO:0000259" key="13">
    <source>
        <dbReference type="PROSITE" id="PS50011"/>
    </source>
</evidence>
<dbReference type="OMA" id="MDESECR"/>
<evidence type="ECO:0000313" key="15">
    <source>
        <dbReference type="Proteomes" id="UP000006753"/>
    </source>
</evidence>
<accession>K1WSB6</accession>
<dbReference type="SUPFAM" id="SSF56112">
    <property type="entry name" value="Protein kinase-like (PK-like)"/>
    <property type="match status" value="1"/>
</dbReference>
<comment type="subcellular location">
    <subcellularLocation>
        <location evidence="1">Cytoplasm</location>
    </subcellularLocation>
</comment>
<evidence type="ECO:0000256" key="7">
    <source>
        <dbReference type="ARBA" id="ARBA00022741"/>
    </source>
</evidence>
<keyword evidence="9" id="KW-0067">ATP-binding</keyword>
<feature type="region of interest" description="Disordered" evidence="12">
    <location>
        <begin position="239"/>
        <end position="277"/>
    </location>
</feature>
<feature type="region of interest" description="Disordered" evidence="12">
    <location>
        <begin position="960"/>
        <end position="985"/>
    </location>
</feature>
<dbReference type="GO" id="GO:0005524">
    <property type="term" value="F:ATP binding"/>
    <property type="evidence" value="ECO:0007669"/>
    <property type="project" value="UniProtKB-KW"/>
</dbReference>
<dbReference type="Pfam" id="PF00069">
    <property type="entry name" value="Pkinase"/>
    <property type="match status" value="1"/>
</dbReference>
<feature type="region of interest" description="Disordered" evidence="12">
    <location>
        <begin position="73"/>
        <end position="115"/>
    </location>
</feature>
<dbReference type="PROSITE" id="PS50011">
    <property type="entry name" value="PROTEIN_KINASE_DOM"/>
    <property type="match status" value="1"/>
</dbReference>
<dbReference type="EMBL" id="JH921429">
    <property type="protein sequence ID" value="EKD20515.1"/>
    <property type="molecule type" value="Genomic_DNA"/>
</dbReference>
<feature type="region of interest" description="Disordered" evidence="12">
    <location>
        <begin position="167"/>
        <end position="195"/>
    </location>
</feature>
<evidence type="ECO:0000256" key="11">
    <source>
        <dbReference type="ARBA" id="ARBA00048679"/>
    </source>
</evidence>
<feature type="compositionally biased region" description="Low complexity" evidence="12">
    <location>
        <begin position="612"/>
        <end position="644"/>
    </location>
</feature>
<dbReference type="FunFam" id="1.10.510.10:FF:000320">
    <property type="entry name" value="Serine/threonine protein kinase"/>
    <property type="match status" value="1"/>
</dbReference>
<dbReference type="GO" id="GO:0045719">
    <property type="term" value="P:negative regulation of glycogen biosynthetic process"/>
    <property type="evidence" value="ECO:0007669"/>
    <property type="project" value="TreeGrafter"/>
</dbReference>
<evidence type="ECO:0000256" key="2">
    <source>
        <dbReference type="ARBA" id="ARBA00012513"/>
    </source>
</evidence>
<keyword evidence="15" id="KW-1185">Reference proteome</keyword>
<dbReference type="PROSITE" id="PS00108">
    <property type="entry name" value="PROTEIN_KINASE_ST"/>
    <property type="match status" value="1"/>
</dbReference>
<dbReference type="eggNOG" id="KOG1152">
    <property type="taxonomic scope" value="Eukaryota"/>
</dbReference>
<dbReference type="OrthoDB" id="10252171at2759"/>
<dbReference type="FunCoup" id="K1WSB6">
    <property type="interactions" value="338"/>
</dbReference>
<evidence type="ECO:0000256" key="10">
    <source>
        <dbReference type="ARBA" id="ARBA00047899"/>
    </source>
</evidence>
<evidence type="ECO:0000313" key="14">
    <source>
        <dbReference type="EMBL" id="EKD20515.1"/>
    </source>
</evidence>
<feature type="region of interest" description="Disordered" evidence="12">
    <location>
        <begin position="608"/>
        <end position="681"/>
    </location>
</feature>
<organism evidence="14 15">
    <name type="scientific">Marssonina brunnea f. sp. multigermtubi (strain MB_m1)</name>
    <name type="common">Marssonina leaf spot fungus</name>
    <dbReference type="NCBI Taxonomy" id="1072389"/>
    <lineage>
        <taxon>Eukaryota</taxon>
        <taxon>Fungi</taxon>
        <taxon>Dikarya</taxon>
        <taxon>Ascomycota</taxon>
        <taxon>Pezizomycotina</taxon>
        <taxon>Leotiomycetes</taxon>
        <taxon>Helotiales</taxon>
        <taxon>Drepanopezizaceae</taxon>
        <taxon>Drepanopeziza</taxon>
    </lineage>
</organism>
<dbReference type="GO" id="GO:0005829">
    <property type="term" value="C:cytosol"/>
    <property type="evidence" value="ECO:0007669"/>
    <property type="project" value="TreeGrafter"/>
</dbReference>
<evidence type="ECO:0000256" key="3">
    <source>
        <dbReference type="ARBA" id="ARBA00022490"/>
    </source>
</evidence>
<evidence type="ECO:0000256" key="5">
    <source>
        <dbReference type="ARBA" id="ARBA00022553"/>
    </source>
</evidence>
<feature type="compositionally biased region" description="Low complexity" evidence="12">
    <location>
        <begin position="253"/>
        <end position="262"/>
    </location>
</feature>
<dbReference type="Pfam" id="PF25421">
    <property type="entry name" value="DUF7891"/>
    <property type="match status" value="1"/>
</dbReference>
<dbReference type="Gene3D" id="1.10.510.10">
    <property type="entry name" value="Transferase(Phosphotransferase) domain 1"/>
    <property type="match status" value="1"/>
</dbReference>
<dbReference type="SMART" id="SM00220">
    <property type="entry name" value="S_TKc"/>
    <property type="match status" value="1"/>
</dbReference>
<comment type="catalytic activity">
    <reaction evidence="10">
        <text>L-threonyl-[protein] + ATP = O-phospho-L-threonyl-[protein] + ADP + H(+)</text>
        <dbReference type="Rhea" id="RHEA:46608"/>
        <dbReference type="Rhea" id="RHEA-COMP:11060"/>
        <dbReference type="Rhea" id="RHEA-COMP:11605"/>
        <dbReference type="ChEBI" id="CHEBI:15378"/>
        <dbReference type="ChEBI" id="CHEBI:30013"/>
        <dbReference type="ChEBI" id="CHEBI:30616"/>
        <dbReference type="ChEBI" id="CHEBI:61977"/>
        <dbReference type="ChEBI" id="CHEBI:456216"/>
        <dbReference type="EC" id="2.7.11.1"/>
    </reaction>
</comment>
<dbReference type="STRING" id="1072389.K1WSB6"/>
<feature type="compositionally biased region" description="Basic and acidic residues" evidence="12">
    <location>
        <begin position="441"/>
        <end position="456"/>
    </location>
</feature>
<reference evidence="14 15" key="1">
    <citation type="journal article" date="2012" name="BMC Genomics">
        <title>Sequencing the genome of Marssonina brunnea reveals fungus-poplar co-evolution.</title>
        <authorList>
            <person name="Zhu S."/>
            <person name="Cao Y.-Z."/>
            <person name="Jiang C."/>
            <person name="Tan B.-Y."/>
            <person name="Wang Z."/>
            <person name="Feng S."/>
            <person name="Zhang L."/>
            <person name="Su X.-H."/>
            <person name="Brejova B."/>
            <person name="Vinar T."/>
            <person name="Xu M."/>
            <person name="Wang M.-X."/>
            <person name="Zhang S.-G."/>
            <person name="Huang M.-R."/>
            <person name="Wu R."/>
            <person name="Zhou Y."/>
        </authorList>
    </citation>
    <scope>NUCLEOTIDE SEQUENCE [LARGE SCALE GENOMIC DNA]</scope>
    <source>
        <strain evidence="14 15">MB_m1</strain>
    </source>
</reference>
<feature type="region of interest" description="Disordered" evidence="12">
    <location>
        <begin position="1"/>
        <end position="24"/>
    </location>
</feature>
<feature type="compositionally biased region" description="Polar residues" evidence="12">
    <location>
        <begin position="461"/>
        <end position="486"/>
    </location>
</feature>
<feature type="compositionally biased region" description="Polar residues" evidence="12">
    <location>
        <begin position="268"/>
        <end position="277"/>
    </location>
</feature>
<dbReference type="KEGG" id="mbe:MBM_01197"/>
<dbReference type="GO" id="GO:0035556">
    <property type="term" value="P:intracellular signal transduction"/>
    <property type="evidence" value="ECO:0007669"/>
    <property type="project" value="TreeGrafter"/>
</dbReference>
<dbReference type="Proteomes" id="UP000006753">
    <property type="component" value="Unassembled WGS sequence"/>
</dbReference>
<keyword evidence="3" id="KW-0963">Cytoplasm</keyword>
<dbReference type="EC" id="2.7.11.1" evidence="2"/>
<evidence type="ECO:0000256" key="8">
    <source>
        <dbReference type="ARBA" id="ARBA00022777"/>
    </source>
</evidence>